<dbReference type="FunFam" id="3.30.160.60:FF:000145">
    <property type="entry name" value="Zinc finger protein 574"/>
    <property type="match status" value="1"/>
</dbReference>
<dbReference type="PANTHER" id="PTHR14196:SF12">
    <property type="entry name" value="ZINC FINGER PROTEIN 208-LIKE"/>
    <property type="match status" value="1"/>
</dbReference>
<feature type="compositionally biased region" description="Acidic residues" evidence="8">
    <location>
        <begin position="157"/>
        <end position="166"/>
    </location>
</feature>
<evidence type="ECO:0000256" key="4">
    <source>
        <dbReference type="ARBA" id="ARBA00022771"/>
    </source>
</evidence>
<dbReference type="GO" id="GO:0008270">
    <property type="term" value="F:zinc ion binding"/>
    <property type="evidence" value="ECO:0007669"/>
    <property type="project" value="UniProtKB-KW"/>
</dbReference>
<dbReference type="STRING" id="48698.ENSPFOP00000021419"/>
<dbReference type="AlphaFoldDB" id="A0A096LQH8"/>
<dbReference type="EMBL" id="AYCK01026395">
    <property type="status" value="NOT_ANNOTATED_CDS"/>
    <property type="molecule type" value="Genomic_DNA"/>
</dbReference>
<keyword evidence="4 7" id="KW-0863">Zinc-finger</keyword>
<name>A0A096LQH8_POEFO</name>
<dbReference type="GO" id="GO:0000977">
    <property type="term" value="F:RNA polymerase II transcription regulatory region sequence-specific DNA binding"/>
    <property type="evidence" value="ECO:0007669"/>
    <property type="project" value="TreeGrafter"/>
</dbReference>
<feature type="compositionally biased region" description="Polar residues" evidence="8">
    <location>
        <begin position="244"/>
        <end position="261"/>
    </location>
</feature>
<dbReference type="Gene3D" id="3.30.160.60">
    <property type="entry name" value="Classic Zinc Finger"/>
    <property type="match status" value="2"/>
</dbReference>
<dbReference type="PROSITE" id="PS00028">
    <property type="entry name" value="ZINC_FINGER_C2H2_1"/>
    <property type="match status" value="1"/>
</dbReference>
<feature type="compositionally biased region" description="Basic and acidic residues" evidence="8">
    <location>
        <begin position="125"/>
        <end position="134"/>
    </location>
</feature>
<evidence type="ECO:0000256" key="5">
    <source>
        <dbReference type="ARBA" id="ARBA00022833"/>
    </source>
</evidence>
<dbReference type="SUPFAM" id="SSF57667">
    <property type="entry name" value="beta-beta-alpha zinc fingers"/>
    <property type="match status" value="1"/>
</dbReference>
<evidence type="ECO:0000313" key="10">
    <source>
        <dbReference type="Ensembl" id="ENSPFOP00000021419.1"/>
    </source>
</evidence>
<dbReference type="InterPro" id="IPR013087">
    <property type="entry name" value="Znf_C2H2_type"/>
</dbReference>
<dbReference type="SMART" id="SM00355">
    <property type="entry name" value="ZnF_C2H2"/>
    <property type="match status" value="2"/>
</dbReference>
<accession>A0A096LQH8</accession>
<dbReference type="Pfam" id="PF00096">
    <property type="entry name" value="zf-C2H2"/>
    <property type="match status" value="1"/>
</dbReference>
<dbReference type="Ensembl" id="ENSPFOT00000031985.1">
    <property type="protein sequence ID" value="ENSPFOP00000021419.1"/>
    <property type="gene ID" value="ENSPFOG00000023732.1"/>
</dbReference>
<proteinExistence type="predicted"/>
<feature type="compositionally biased region" description="Basic and acidic residues" evidence="8">
    <location>
        <begin position="167"/>
        <end position="194"/>
    </location>
</feature>
<dbReference type="InterPro" id="IPR036236">
    <property type="entry name" value="Znf_C2H2_sf"/>
</dbReference>
<evidence type="ECO:0000256" key="2">
    <source>
        <dbReference type="ARBA" id="ARBA00022723"/>
    </source>
</evidence>
<evidence type="ECO:0000259" key="9">
    <source>
        <dbReference type="PROSITE" id="PS50157"/>
    </source>
</evidence>
<dbReference type="GO" id="GO:0005634">
    <property type="term" value="C:nucleus"/>
    <property type="evidence" value="ECO:0007669"/>
    <property type="project" value="UniProtKB-SubCell"/>
</dbReference>
<keyword evidence="5" id="KW-0862">Zinc</keyword>
<reference evidence="10" key="2">
    <citation type="submission" date="2025-08" db="UniProtKB">
        <authorList>
            <consortium name="Ensembl"/>
        </authorList>
    </citation>
    <scope>IDENTIFICATION</scope>
</reference>
<dbReference type="InterPro" id="IPR050717">
    <property type="entry name" value="C2H2-ZF_Transcription_Reg"/>
</dbReference>
<keyword evidence="6" id="KW-0539">Nucleus</keyword>
<organism evidence="10 11">
    <name type="scientific">Poecilia formosa</name>
    <name type="common">Amazon molly</name>
    <name type="synonym">Limia formosa</name>
    <dbReference type="NCBI Taxonomy" id="48698"/>
    <lineage>
        <taxon>Eukaryota</taxon>
        <taxon>Metazoa</taxon>
        <taxon>Chordata</taxon>
        <taxon>Craniata</taxon>
        <taxon>Vertebrata</taxon>
        <taxon>Euteleostomi</taxon>
        <taxon>Actinopterygii</taxon>
        <taxon>Neopterygii</taxon>
        <taxon>Teleostei</taxon>
        <taxon>Neoteleostei</taxon>
        <taxon>Acanthomorphata</taxon>
        <taxon>Ovalentaria</taxon>
        <taxon>Atherinomorphae</taxon>
        <taxon>Cyprinodontiformes</taxon>
        <taxon>Poeciliidae</taxon>
        <taxon>Poeciliinae</taxon>
        <taxon>Poecilia</taxon>
    </lineage>
</organism>
<evidence type="ECO:0000256" key="3">
    <source>
        <dbReference type="ARBA" id="ARBA00022737"/>
    </source>
</evidence>
<dbReference type="GO" id="GO:0000981">
    <property type="term" value="F:DNA-binding transcription factor activity, RNA polymerase II-specific"/>
    <property type="evidence" value="ECO:0007669"/>
    <property type="project" value="TreeGrafter"/>
</dbReference>
<keyword evidence="11" id="KW-1185">Reference proteome</keyword>
<dbReference type="PROSITE" id="PS50157">
    <property type="entry name" value="ZINC_FINGER_C2H2_2"/>
    <property type="match status" value="2"/>
</dbReference>
<evidence type="ECO:0000256" key="6">
    <source>
        <dbReference type="ARBA" id="ARBA00023242"/>
    </source>
</evidence>
<feature type="domain" description="C2H2-type" evidence="9">
    <location>
        <begin position="271"/>
        <end position="298"/>
    </location>
</feature>
<dbReference type="eggNOG" id="KOG1721">
    <property type="taxonomic scope" value="Eukaryota"/>
</dbReference>
<feature type="compositionally biased region" description="Basic and acidic residues" evidence="8">
    <location>
        <begin position="144"/>
        <end position="154"/>
    </location>
</feature>
<evidence type="ECO:0000256" key="1">
    <source>
        <dbReference type="ARBA" id="ARBA00004123"/>
    </source>
</evidence>
<protein>
    <recommendedName>
        <fullName evidence="9">C2H2-type domain-containing protein</fullName>
    </recommendedName>
</protein>
<keyword evidence="2" id="KW-0479">Metal-binding</keyword>
<dbReference type="FunFam" id="3.30.160.60:FF:002343">
    <property type="entry name" value="Zinc finger protein 33A"/>
    <property type="match status" value="1"/>
</dbReference>
<reference evidence="11" key="1">
    <citation type="submission" date="2013-10" db="EMBL/GenBank/DDBJ databases">
        <authorList>
            <person name="Schartl M."/>
            <person name="Warren W."/>
        </authorList>
    </citation>
    <scope>NUCLEOTIDE SEQUENCE [LARGE SCALE GENOMIC DNA]</scope>
    <source>
        <strain evidence="11">female</strain>
    </source>
</reference>
<sequence>MMVFSTSVNISATMSSVQHLREFIRERLTAAAAEIFSEVEKTIICYEEELDAQRRMMGINWKPEIKLNRIGSELQKQSSDLQKLNVFTEQETSSIQLLCNQGRRSSHEEEEAEPQWTGEDQMEPDPPRPPERTLVEGNENAESSWDKRPQKKSEPPPIEEWEESETDWMKAEPKPSPFKESEWIKEEEDPRKPLIEGQEDPETTWIKEEAEPLMEGVMEEADSPVGCEGEPRPEQLSFHVSPVVESNDQGGRSSTGSQTRCYTDTSNMSSDKCGICGKSFKKKFNLKQHYRTHTGERPFCCEIRGKSFSQISNLKAHKKIHTGERPFSCDSICIEKMYFLNTRENTFLLYFSIQEKSFSCIEAFSNIWRRFLSLQQNEYK</sequence>
<keyword evidence="3" id="KW-0677">Repeat</keyword>
<evidence type="ECO:0000256" key="8">
    <source>
        <dbReference type="SAM" id="MobiDB-lite"/>
    </source>
</evidence>
<dbReference type="GeneTree" id="ENSGT01150000286959"/>
<dbReference type="PANTHER" id="PTHR14196">
    <property type="entry name" value="ODD-SKIPPED - RELATED"/>
    <property type="match status" value="1"/>
</dbReference>
<feature type="domain" description="C2H2-type" evidence="9">
    <location>
        <begin position="299"/>
        <end position="326"/>
    </location>
</feature>
<evidence type="ECO:0000313" key="11">
    <source>
        <dbReference type="Proteomes" id="UP000028760"/>
    </source>
</evidence>
<evidence type="ECO:0000256" key="7">
    <source>
        <dbReference type="PROSITE-ProRule" id="PRU00042"/>
    </source>
</evidence>
<feature type="region of interest" description="Disordered" evidence="8">
    <location>
        <begin position="242"/>
        <end position="261"/>
    </location>
</feature>
<feature type="region of interest" description="Disordered" evidence="8">
    <location>
        <begin position="99"/>
        <end position="206"/>
    </location>
</feature>
<reference evidence="10" key="3">
    <citation type="submission" date="2025-09" db="UniProtKB">
        <authorList>
            <consortium name="Ensembl"/>
        </authorList>
    </citation>
    <scope>IDENTIFICATION</scope>
</reference>
<comment type="subcellular location">
    <subcellularLocation>
        <location evidence="1">Nucleus</location>
    </subcellularLocation>
</comment>
<dbReference type="Proteomes" id="UP000028760">
    <property type="component" value="Unassembled WGS sequence"/>
</dbReference>